<dbReference type="OrthoDB" id="3187773at2759"/>
<protein>
    <submittedName>
        <fullName evidence="1">Uncharacterized protein</fullName>
    </submittedName>
</protein>
<sequence>MCQEHIQACPHWRNNHPQYDCIFINTNLECDGMAGMTRAWVLFSFKYDYILYPCVIAFLFNTMGNTPDENTGMWMVHPAFCANHTLNIAMLHIDAIDKLLSAIYHAAHLIPIYGCYFVPMDIKYYHSYDAFHIFYVNKYADHHACEIAF</sequence>
<proteinExistence type="predicted"/>
<gene>
    <name evidence="1" type="ORF">PAXRUDRAFT_166713</name>
</gene>
<dbReference type="EMBL" id="KN826972">
    <property type="protein sequence ID" value="KIK77473.1"/>
    <property type="molecule type" value="Genomic_DNA"/>
</dbReference>
<evidence type="ECO:0000313" key="1">
    <source>
        <dbReference type="EMBL" id="KIK77473.1"/>
    </source>
</evidence>
<dbReference type="HOGENOM" id="CLU_006344_16_0_1"/>
<dbReference type="Proteomes" id="UP000054538">
    <property type="component" value="Unassembled WGS sequence"/>
</dbReference>
<accession>A0A0D0CQ50</accession>
<evidence type="ECO:0000313" key="2">
    <source>
        <dbReference type="Proteomes" id="UP000054538"/>
    </source>
</evidence>
<reference evidence="1 2" key="1">
    <citation type="submission" date="2014-04" db="EMBL/GenBank/DDBJ databases">
        <authorList>
            <consortium name="DOE Joint Genome Institute"/>
            <person name="Kuo A."/>
            <person name="Kohler A."/>
            <person name="Jargeat P."/>
            <person name="Nagy L.G."/>
            <person name="Floudas D."/>
            <person name="Copeland A."/>
            <person name="Barry K.W."/>
            <person name="Cichocki N."/>
            <person name="Veneault-Fourrey C."/>
            <person name="LaButti K."/>
            <person name="Lindquist E.A."/>
            <person name="Lipzen A."/>
            <person name="Lundell T."/>
            <person name="Morin E."/>
            <person name="Murat C."/>
            <person name="Sun H."/>
            <person name="Tunlid A."/>
            <person name="Henrissat B."/>
            <person name="Grigoriev I.V."/>
            <person name="Hibbett D.S."/>
            <person name="Martin F."/>
            <person name="Nordberg H.P."/>
            <person name="Cantor M.N."/>
            <person name="Hua S.X."/>
        </authorList>
    </citation>
    <scope>NUCLEOTIDE SEQUENCE [LARGE SCALE GENOMIC DNA]</scope>
    <source>
        <strain evidence="1 2">Ve08.2h10</strain>
    </source>
</reference>
<dbReference type="STRING" id="930991.A0A0D0CQ50"/>
<keyword evidence="2" id="KW-1185">Reference proteome</keyword>
<name>A0A0D0CQ50_9AGAM</name>
<dbReference type="AlphaFoldDB" id="A0A0D0CQ50"/>
<dbReference type="InParanoid" id="A0A0D0CQ50"/>
<reference evidence="2" key="2">
    <citation type="submission" date="2015-01" db="EMBL/GenBank/DDBJ databases">
        <title>Evolutionary Origins and Diversification of the Mycorrhizal Mutualists.</title>
        <authorList>
            <consortium name="DOE Joint Genome Institute"/>
            <consortium name="Mycorrhizal Genomics Consortium"/>
            <person name="Kohler A."/>
            <person name="Kuo A."/>
            <person name="Nagy L.G."/>
            <person name="Floudas D."/>
            <person name="Copeland A."/>
            <person name="Barry K.W."/>
            <person name="Cichocki N."/>
            <person name="Veneault-Fourrey C."/>
            <person name="LaButti K."/>
            <person name="Lindquist E.A."/>
            <person name="Lipzen A."/>
            <person name="Lundell T."/>
            <person name="Morin E."/>
            <person name="Murat C."/>
            <person name="Riley R."/>
            <person name="Ohm R."/>
            <person name="Sun H."/>
            <person name="Tunlid A."/>
            <person name="Henrissat B."/>
            <person name="Grigoriev I.V."/>
            <person name="Hibbett D.S."/>
            <person name="Martin F."/>
        </authorList>
    </citation>
    <scope>NUCLEOTIDE SEQUENCE [LARGE SCALE GENOMIC DNA]</scope>
    <source>
        <strain evidence="2">Ve08.2h10</strain>
    </source>
</reference>
<organism evidence="1 2">
    <name type="scientific">Paxillus rubicundulus Ve08.2h10</name>
    <dbReference type="NCBI Taxonomy" id="930991"/>
    <lineage>
        <taxon>Eukaryota</taxon>
        <taxon>Fungi</taxon>
        <taxon>Dikarya</taxon>
        <taxon>Basidiomycota</taxon>
        <taxon>Agaricomycotina</taxon>
        <taxon>Agaricomycetes</taxon>
        <taxon>Agaricomycetidae</taxon>
        <taxon>Boletales</taxon>
        <taxon>Paxilineae</taxon>
        <taxon>Paxillaceae</taxon>
        <taxon>Paxillus</taxon>
    </lineage>
</organism>